<dbReference type="Gene3D" id="3.30.470.20">
    <property type="entry name" value="ATP-grasp fold, B domain"/>
    <property type="match status" value="1"/>
</dbReference>
<accession>A0AAP3XQS7</accession>
<dbReference type="AlphaFoldDB" id="A0AAP3XQS7"/>
<dbReference type="InterPro" id="IPR016677">
    <property type="entry name" value="UCP016817_carboligase"/>
</dbReference>
<evidence type="ECO:0000256" key="1">
    <source>
        <dbReference type="PROSITE-ProRule" id="PRU00409"/>
    </source>
</evidence>
<keyword evidence="1" id="KW-0547">Nucleotide-binding</keyword>
<evidence type="ECO:0000313" key="3">
    <source>
        <dbReference type="EMBL" id="MDF1585555.1"/>
    </source>
</evidence>
<keyword evidence="4" id="KW-1185">Reference proteome</keyword>
<keyword evidence="1" id="KW-0067">ATP-binding</keyword>
<dbReference type="PROSITE" id="PS50975">
    <property type="entry name" value="ATP_GRASP"/>
    <property type="match status" value="1"/>
</dbReference>
<reference evidence="3 4" key="1">
    <citation type="submission" date="2023-03" db="EMBL/GenBank/DDBJ databases">
        <title>YIM 152171 draft genome.</title>
        <authorList>
            <person name="Yang Z."/>
        </authorList>
    </citation>
    <scope>NUCLEOTIDE SEQUENCE [LARGE SCALE GENOMIC DNA]</scope>
    <source>
        <strain evidence="3 4">YIM 152171</strain>
    </source>
</reference>
<organism evidence="3 4">
    <name type="scientific">Marinimicrococcus flavescens</name>
    <dbReference type="NCBI Taxonomy" id="3031815"/>
    <lineage>
        <taxon>Bacteria</taxon>
        <taxon>Pseudomonadati</taxon>
        <taxon>Pseudomonadota</taxon>
        <taxon>Alphaproteobacteria</taxon>
        <taxon>Geminicoccales</taxon>
        <taxon>Geminicoccaceae</taxon>
        <taxon>Marinimicrococcus</taxon>
    </lineage>
</organism>
<dbReference type="RefSeq" id="WP_327787974.1">
    <property type="nucleotide sequence ID" value="NZ_JARGEQ010000025.1"/>
</dbReference>
<evidence type="ECO:0000313" key="4">
    <source>
        <dbReference type="Proteomes" id="UP001301140"/>
    </source>
</evidence>
<dbReference type="Pfam" id="PF02655">
    <property type="entry name" value="ATP-grasp_3"/>
    <property type="match status" value="1"/>
</dbReference>
<evidence type="ECO:0000259" key="2">
    <source>
        <dbReference type="PROSITE" id="PS50975"/>
    </source>
</evidence>
<sequence>MPPAERILIVGLSGRALAASARAAGLVPLVLDAFGDLDTREAALAWRRIPLDADWRFEPAALLAAAAAAARPPMPLVWGSGFERHTCLLRELASGRELLGCSPETVEQVKDPLLFADTCRRLGVPHPEIRLAPPADPGVWLVKRRGGAGGGHVRAFVPGQRLPAERYLQRLVPGRPVSALLVMGVASRCLAFSEQWHDPSRLDRFRFAGAAAPAALPEGARDAMAAAALAVADAFALRGLVSADFLLMADGSFHLLEINPRPGAALEALELAHGVPLLGLHVAACRGQPVPPLPEPATAAATLVVYARQPLRLPAGFAWPGWAGDRTPPPATVPAGAPLCTVRASGLDAAAARAAVTRRRRLLVATLRGLPATEALPQALAAR</sequence>
<protein>
    <submittedName>
        <fullName evidence="3">ATP-grasp domain-containing protein</fullName>
    </submittedName>
</protein>
<feature type="domain" description="ATP-grasp" evidence="2">
    <location>
        <begin position="90"/>
        <end position="286"/>
    </location>
</feature>
<dbReference type="GO" id="GO:0046872">
    <property type="term" value="F:metal ion binding"/>
    <property type="evidence" value="ECO:0007669"/>
    <property type="project" value="InterPro"/>
</dbReference>
<proteinExistence type="predicted"/>
<dbReference type="PIRSF" id="PIRSF016817">
    <property type="entry name" value="UCP016817_carboligase"/>
    <property type="match status" value="1"/>
</dbReference>
<name>A0AAP3XQS7_9PROT</name>
<gene>
    <name evidence="3" type="ORF">PZ740_04035</name>
</gene>
<comment type="caution">
    <text evidence="3">The sequence shown here is derived from an EMBL/GenBank/DDBJ whole genome shotgun (WGS) entry which is preliminary data.</text>
</comment>
<dbReference type="GO" id="GO:0005524">
    <property type="term" value="F:ATP binding"/>
    <property type="evidence" value="ECO:0007669"/>
    <property type="project" value="UniProtKB-UniRule"/>
</dbReference>
<dbReference type="SUPFAM" id="SSF56059">
    <property type="entry name" value="Glutathione synthetase ATP-binding domain-like"/>
    <property type="match status" value="1"/>
</dbReference>
<dbReference type="InterPro" id="IPR003806">
    <property type="entry name" value="ATP-grasp_PylC-type"/>
</dbReference>
<dbReference type="EMBL" id="JARGEQ010000025">
    <property type="protein sequence ID" value="MDF1585555.1"/>
    <property type="molecule type" value="Genomic_DNA"/>
</dbReference>
<dbReference type="InterPro" id="IPR011761">
    <property type="entry name" value="ATP-grasp"/>
</dbReference>
<dbReference type="Proteomes" id="UP001301140">
    <property type="component" value="Unassembled WGS sequence"/>
</dbReference>